<evidence type="ECO:0000313" key="2">
    <source>
        <dbReference type="EMBL" id="KAK3242645.1"/>
    </source>
</evidence>
<accession>A0AAE0BVN5</accession>
<gene>
    <name evidence="2" type="ORF">CYMTET_47668</name>
</gene>
<reference evidence="2 3" key="1">
    <citation type="journal article" date="2015" name="Genome Biol. Evol.">
        <title>Comparative Genomics of a Bacterivorous Green Alga Reveals Evolutionary Causalities and Consequences of Phago-Mixotrophic Mode of Nutrition.</title>
        <authorList>
            <person name="Burns J.A."/>
            <person name="Paasch A."/>
            <person name="Narechania A."/>
            <person name="Kim E."/>
        </authorList>
    </citation>
    <scope>NUCLEOTIDE SEQUENCE [LARGE SCALE GENOMIC DNA]</scope>
    <source>
        <strain evidence="2 3">PLY_AMNH</strain>
    </source>
</reference>
<evidence type="ECO:0000313" key="3">
    <source>
        <dbReference type="Proteomes" id="UP001190700"/>
    </source>
</evidence>
<feature type="region of interest" description="Disordered" evidence="1">
    <location>
        <begin position="1"/>
        <end position="29"/>
    </location>
</feature>
<comment type="caution">
    <text evidence="2">The sequence shown here is derived from an EMBL/GenBank/DDBJ whole genome shotgun (WGS) entry which is preliminary data.</text>
</comment>
<name>A0AAE0BVN5_9CHLO</name>
<dbReference type="Proteomes" id="UP001190700">
    <property type="component" value="Unassembled WGS sequence"/>
</dbReference>
<organism evidence="2 3">
    <name type="scientific">Cymbomonas tetramitiformis</name>
    <dbReference type="NCBI Taxonomy" id="36881"/>
    <lineage>
        <taxon>Eukaryota</taxon>
        <taxon>Viridiplantae</taxon>
        <taxon>Chlorophyta</taxon>
        <taxon>Pyramimonadophyceae</taxon>
        <taxon>Pyramimonadales</taxon>
        <taxon>Pyramimonadaceae</taxon>
        <taxon>Cymbomonas</taxon>
    </lineage>
</organism>
<dbReference type="AlphaFoldDB" id="A0AAE0BVN5"/>
<dbReference type="EMBL" id="LGRX02033144">
    <property type="protein sequence ID" value="KAK3242645.1"/>
    <property type="molecule type" value="Genomic_DNA"/>
</dbReference>
<protein>
    <submittedName>
        <fullName evidence="2">Uncharacterized protein</fullName>
    </submittedName>
</protein>
<keyword evidence="3" id="KW-1185">Reference proteome</keyword>
<sequence length="291" mass="33449">MVNSKNKDASATKNETHKDTVSDDSMWPVDDVQDDDALSNISSHVPVSDINQTEPCKDNPLTVQLLLDSMQKYNSIREKAKSVIEITKSDLSKELQTLVDGRHQMALDRMDELVDTILLRASRDTALPKELRAVLPWLRCYSYTNAAFVDPKLKSNDHLIQLDLDVVNALRNKKLTLLTCEIESADTENAYSAYEKLVNECQEDDVLDVTYIRKKRDSDDATTAQELHKELIAVTFPRLKRRHKVIVSDTRVMNIYLMLYSLAKWNDAPFFFKQSQRDYLAILTLLLHRYP</sequence>
<evidence type="ECO:0000256" key="1">
    <source>
        <dbReference type="SAM" id="MobiDB-lite"/>
    </source>
</evidence>
<proteinExistence type="predicted"/>
<feature type="compositionally biased region" description="Basic and acidic residues" evidence="1">
    <location>
        <begin position="1"/>
        <end position="21"/>
    </location>
</feature>